<comment type="catalytic activity">
    <reaction evidence="7">
        <text>O-phospho-L-threonyl-[protein] + H2O = L-threonyl-[protein] + phosphate</text>
        <dbReference type="Rhea" id="RHEA:47004"/>
        <dbReference type="Rhea" id="RHEA-COMP:11060"/>
        <dbReference type="Rhea" id="RHEA-COMP:11605"/>
        <dbReference type="ChEBI" id="CHEBI:15377"/>
        <dbReference type="ChEBI" id="CHEBI:30013"/>
        <dbReference type="ChEBI" id="CHEBI:43474"/>
        <dbReference type="ChEBI" id="CHEBI:61977"/>
        <dbReference type="EC" id="3.1.3.16"/>
    </reaction>
</comment>
<dbReference type="SUPFAM" id="SSF52799">
    <property type="entry name" value="(Phosphotyrosine protein) phosphatases II"/>
    <property type="match status" value="1"/>
</dbReference>
<comment type="similarity">
    <text evidence="2">Belongs to the protein-tyrosine phosphatase family. Non-receptor class dual specificity subfamily.</text>
</comment>
<evidence type="ECO:0000256" key="2">
    <source>
        <dbReference type="ARBA" id="ARBA00008601"/>
    </source>
</evidence>
<reference evidence="11" key="2">
    <citation type="journal article" date="2024" name="Nature">
        <title>Anoxygenic phototroph of the Chloroflexota uses a type I reaction centre.</title>
        <authorList>
            <person name="Tsuji J.M."/>
            <person name="Shaw N.A."/>
            <person name="Nagashima S."/>
            <person name="Venkiteswaran J.J."/>
            <person name="Schiff S.L."/>
            <person name="Watanabe T."/>
            <person name="Fukui M."/>
            <person name="Hanada S."/>
            <person name="Tank M."/>
            <person name="Neufeld J.D."/>
        </authorList>
    </citation>
    <scope>NUCLEOTIDE SEQUENCE</scope>
    <source>
        <strain evidence="11">L227-S17</strain>
    </source>
</reference>
<gene>
    <name evidence="10" type="ORF">HXX08_07645</name>
    <name evidence="11" type="ORF">OZ401_000874</name>
</gene>
<keyword evidence="4" id="KW-0378">Hydrolase</keyword>
<feature type="domain" description="Tyrosine-protein phosphatase" evidence="8">
    <location>
        <begin position="4"/>
        <end position="156"/>
    </location>
</feature>
<dbReference type="GO" id="GO:0005829">
    <property type="term" value="C:cytosol"/>
    <property type="evidence" value="ECO:0007669"/>
    <property type="project" value="UniProtKB-SubCell"/>
</dbReference>
<protein>
    <submittedName>
        <fullName evidence="10">Dual specificity protein phosphatase family protein</fullName>
    </submittedName>
</protein>
<comment type="subcellular location">
    <subcellularLocation>
        <location evidence="1">Cytoplasm</location>
        <location evidence="1">Cytosol</location>
    </subcellularLocation>
</comment>
<evidence type="ECO:0000256" key="7">
    <source>
        <dbReference type="ARBA" id="ARBA00048336"/>
    </source>
</evidence>
<dbReference type="PRINTS" id="PR00700">
    <property type="entry name" value="PRTYPHPHTASE"/>
</dbReference>
<keyword evidence="13" id="KW-1185">Reference proteome</keyword>
<organism evidence="10 12">
    <name type="scientific">Candidatus Chlorohelix allophototropha</name>
    <dbReference type="NCBI Taxonomy" id="3003348"/>
    <lineage>
        <taxon>Bacteria</taxon>
        <taxon>Bacillati</taxon>
        <taxon>Chloroflexota</taxon>
        <taxon>Chloroflexia</taxon>
        <taxon>Candidatus Chloroheliales</taxon>
        <taxon>Candidatus Chloroheliaceae</taxon>
        <taxon>Candidatus Chlorohelix</taxon>
    </lineage>
</organism>
<evidence type="ECO:0000259" key="8">
    <source>
        <dbReference type="PROSITE" id="PS50054"/>
    </source>
</evidence>
<dbReference type="EMBL" id="CP128399">
    <property type="protein sequence ID" value="WJW67605.1"/>
    <property type="molecule type" value="Genomic_DNA"/>
</dbReference>
<dbReference type="InterPro" id="IPR016130">
    <property type="entry name" value="Tyr_Pase_AS"/>
</dbReference>
<dbReference type="InterPro" id="IPR029021">
    <property type="entry name" value="Prot-tyrosine_phosphatase-like"/>
</dbReference>
<evidence type="ECO:0000313" key="10">
    <source>
        <dbReference type="EMBL" id="NWJ45736.1"/>
    </source>
</evidence>
<sequence length="160" mass="18195">MLENWGWVIEGKLAGSALPGGSGKEDEDLLFLHQQGIRAIVSLSQKSPRPDLLQKYQIMHKHLPLPDFSAPTVEQIEKLVHFIEKRIQRLEPVLIHCRAGYGRTGTILACYLVHRGMSASQAIAEIRRIRPGSIEIKEQERAVQEYARRLHVMPLEGTNW</sequence>
<proteinExistence type="inferred from homology"/>
<dbReference type="PANTHER" id="PTHR23339">
    <property type="entry name" value="TYROSINE SPECIFIC PROTEIN PHOSPHATASE AND DUAL SPECIFICITY PROTEIN PHOSPHATASE"/>
    <property type="match status" value="1"/>
</dbReference>
<evidence type="ECO:0000256" key="3">
    <source>
        <dbReference type="ARBA" id="ARBA00022490"/>
    </source>
</evidence>
<dbReference type="InterPro" id="IPR020422">
    <property type="entry name" value="TYR_PHOSPHATASE_DUAL_dom"/>
</dbReference>
<name>A0A8T7M2Z3_9CHLR</name>
<dbReference type="RefSeq" id="WP_341469495.1">
    <property type="nucleotide sequence ID" value="NZ_CP128399.1"/>
</dbReference>
<keyword evidence="5" id="KW-0904">Protein phosphatase</keyword>
<dbReference type="InterPro" id="IPR003595">
    <property type="entry name" value="Tyr_Pase_cat"/>
</dbReference>
<dbReference type="SMART" id="SM00195">
    <property type="entry name" value="DSPc"/>
    <property type="match status" value="1"/>
</dbReference>
<evidence type="ECO:0000313" key="12">
    <source>
        <dbReference type="Proteomes" id="UP000521676"/>
    </source>
</evidence>
<evidence type="ECO:0000313" key="11">
    <source>
        <dbReference type="EMBL" id="WJW67605.1"/>
    </source>
</evidence>
<dbReference type="PROSITE" id="PS50054">
    <property type="entry name" value="TYR_PHOSPHATASE_DUAL"/>
    <property type="match status" value="1"/>
</dbReference>
<evidence type="ECO:0000259" key="9">
    <source>
        <dbReference type="PROSITE" id="PS50056"/>
    </source>
</evidence>
<dbReference type="Gene3D" id="3.90.190.10">
    <property type="entry name" value="Protein tyrosine phosphatase superfamily"/>
    <property type="match status" value="1"/>
</dbReference>
<dbReference type="SMART" id="SM00404">
    <property type="entry name" value="PTPc_motif"/>
    <property type="match status" value="1"/>
</dbReference>
<dbReference type="InterPro" id="IPR000242">
    <property type="entry name" value="PTP_cat"/>
</dbReference>
<dbReference type="AlphaFoldDB" id="A0A8T7M2Z3"/>
<comment type="catalytic activity">
    <reaction evidence="6">
        <text>O-phospho-L-seryl-[protein] + H2O = L-seryl-[protein] + phosphate</text>
        <dbReference type="Rhea" id="RHEA:20629"/>
        <dbReference type="Rhea" id="RHEA-COMP:9863"/>
        <dbReference type="Rhea" id="RHEA-COMP:11604"/>
        <dbReference type="ChEBI" id="CHEBI:15377"/>
        <dbReference type="ChEBI" id="CHEBI:29999"/>
        <dbReference type="ChEBI" id="CHEBI:43474"/>
        <dbReference type="ChEBI" id="CHEBI:83421"/>
        <dbReference type="EC" id="3.1.3.16"/>
    </reaction>
</comment>
<accession>A0A8T7M2Z3</accession>
<dbReference type="FunFam" id="3.90.190.10:FF:000063">
    <property type="entry name" value="Dual specificity phosphatase 23"/>
    <property type="match status" value="1"/>
</dbReference>
<dbReference type="Proteomes" id="UP001431572">
    <property type="component" value="Chromosome 1"/>
</dbReference>
<dbReference type="PROSITE" id="PS50056">
    <property type="entry name" value="TYR_PHOSPHATASE_2"/>
    <property type="match status" value="1"/>
</dbReference>
<dbReference type="Proteomes" id="UP000521676">
    <property type="component" value="Unassembled WGS sequence"/>
</dbReference>
<evidence type="ECO:0000256" key="4">
    <source>
        <dbReference type="ARBA" id="ARBA00022801"/>
    </source>
</evidence>
<dbReference type="InterPro" id="IPR050561">
    <property type="entry name" value="PTP"/>
</dbReference>
<keyword evidence="3" id="KW-0963">Cytoplasm</keyword>
<dbReference type="GO" id="GO:0004725">
    <property type="term" value="F:protein tyrosine phosphatase activity"/>
    <property type="evidence" value="ECO:0007669"/>
    <property type="project" value="InterPro"/>
</dbReference>
<dbReference type="EMBL" id="JACATZ010000001">
    <property type="protein sequence ID" value="NWJ45736.1"/>
    <property type="molecule type" value="Genomic_DNA"/>
</dbReference>
<dbReference type="Pfam" id="PF22785">
    <property type="entry name" value="Tc-R-P"/>
    <property type="match status" value="1"/>
</dbReference>
<dbReference type="GO" id="GO:0004722">
    <property type="term" value="F:protein serine/threonine phosphatase activity"/>
    <property type="evidence" value="ECO:0007669"/>
    <property type="project" value="UniProtKB-EC"/>
</dbReference>
<evidence type="ECO:0000256" key="5">
    <source>
        <dbReference type="ARBA" id="ARBA00022912"/>
    </source>
</evidence>
<feature type="domain" description="Tyrosine specific protein phosphatases" evidence="9">
    <location>
        <begin position="74"/>
        <end position="141"/>
    </location>
</feature>
<dbReference type="PROSITE" id="PS00383">
    <property type="entry name" value="TYR_PHOSPHATASE_1"/>
    <property type="match status" value="1"/>
</dbReference>
<evidence type="ECO:0000256" key="1">
    <source>
        <dbReference type="ARBA" id="ARBA00004514"/>
    </source>
</evidence>
<evidence type="ECO:0000256" key="6">
    <source>
        <dbReference type="ARBA" id="ARBA00047761"/>
    </source>
</evidence>
<evidence type="ECO:0000313" key="13">
    <source>
        <dbReference type="Proteomes" id="UP001431572"/>
    </source>
</evidence>
<reference evidence="10 12" key="1">
    <citation type="submission" date="2020-06" db="EMBL/GenBank/DDBJ databases">
        <title>Anoxygenic phototrophic Chloroflexota member uses a Type I reaction center.</title>
        <authorList>
            <person name="Tsuji J.M."/>
            <person name="Shaw N.A."/>
            <person name="Nagashima S."/>
            <person name="Venkiteswaran J."/>
            <person name="Schiff S.L."/>
            <person name="Hanada S."/>
            <person name="Tank M."/>
            <person name="Neufeld J.D."/>
        </authorList>
    </citation>
    <scope>NUCLEOTIDE SEQUENCE [LARGE SCALE GENOMIC DNA]</scope>
    <source>
        <strain evidence="10">L227-S17</strain>
    </source>
</reference>
<dbReference type="InterPro" id="IPR000387">
    <property type="entry name" value="Tyr_Pase_dom"/>
</dbReference>
<dbReference type="CDD" id="cd14504">
    <property type="entry name" value="DUSP23"/>
    <property type="match status" value="1"/>
</dbReference>